<dbReference type="Proteomes" id="UP000653358">
    <property type="component" value="Unassembled WGS sequence"/>
</dbReference>
<comment type="caution">
    <text evidence="2">The sequence shown here is derived from an EMBL/GenBank/DDBJ whole genome shotgun (WGS) entry which is preliminary data.</text>
</comment>
<proteinExistence type="predicted"/>
<dbReference type="InterPro" id="IPR029039">
    <property type="entry name" value="Flavoprotein-like_sf"/>
</dbReference>
<dbReference type="SUPFAM" id="SSF52218">
    <property type="entry name" value="Flavoproteins"/>
    <property type="match status" value="1"/>
</dbReference>
<evidence type="ECO:0000313" key="2">
    <source>
        <dbReference type="EMBL" id="MBC3798639.1"/>
    </source>
</evidence>
<dbReference type="InterPro" id="IPR050712">
    <property type="entry name" value="NAD(P)H-dep_reductase"/>
</dbReference>
<keyword evidence="3" id="KW-1185">Reference proteome</keyword>
<accession>A0ABR6WQ58</accession>
<dbReference type="Gene3D" id="3.40.50.360">
    <property type="match status" value="1"/>
</dbReference>
<dbReference type="EMBL" id="WJBB01000044">
    <property type="protein sequence ID" value="MBC3798639.1"/>
    <property type="molecule type" value="Genomic_DNA"/>
</dbReference>
<evidence type="ECO:0000313" key="3">
    <source>
        <dbReference type="Proteomes" id="UP000653358"/>
    </source>
</evidence>
<dbReference type="Pfam" id="PF03358">
    <property type="entry name" value="FMN_red"/>
    <property type="match status" value="1"/>
</dbReference>
<protein>
    <recommendedName>
        <fullName evidence="1">NADPH-dependent FMN reductase-like domain-containing protein</fullName>
    </recommendedName>
</protein>
<dbReference type="PANTHER" id="PTHR30543:SF21">
    <property type="entry name" value="NAD(P)H-DEPENDENT FMN REDUCTASE LOT6"/>
    <property type="match status" value="1"/>
</dbReference>
<evidence type="ECO:0000259" key="1">
    <source>
        <dbReference type="Pfam" id="PF03358"/>
    </source>
</evidence>
<name>A0ABR6WQ58_9FIRM</name>
<gene>
    <name evidence="2" type="ORF">GH807_16600</name>
</gene>
<sequence>MSVKIIDYSELPLLFQNIEYSIPENVKKIREKIRKADGFWLFTPENNHFSPGVLKNLIDWLSRPVSKIEGQVLNVK</sequence>
<reference evidence="2 3" key="1">
    <citation type="journal article" date="2020" name="mSystems">
        <title>Defining Genomic and Predicted Metabolic Features of the Acetobacterium Genus.</title>
        <authorList>
            <person name="Ross D.E."/>
            <person name="Marshall C.W."/>
            <person name="Gulliver D."/>
            <person name="May H.D."/>
            <person name="Norman R.S."/>
        </authorList>
    </citation>
    <scope>NUCLEOTIDE SEQUENCE [LARGE SCALE GENOMIC DNA]</scope>
    <source>
        <strain evidence="2 3">DSM 9173</strain>
    </source>
</reference>
<dbReference type="InterPro" id="IPR005025">
    <property type="entry name" value="FMN_Rdtase-like_dom"/>
</dbReference>
<feature type="domain" description="NADPH-dependent FMN reductase-like" evidence="1">
    <location>
        <begin position="2"/>
        <end position="68"/>
    </location>
</feature>
<organism evidence="2 3">
    <name type="scientific">Acetobacterium tundrae</name>
    <dbReference type="NCBI Taxonomy" id="132932"/>
    <lineage>
        <taxon>Bacteria</taxon>
        <taxon>Bacillati</taxon>
        <taxon>Bacillota</taxon>
        <taxon>Clostridia</taxon>
        <taxon>Eubacteriales</taxon>
        <taxon>Eubacteriaceae</taxon>
        <taxon>Acetobacterium</taxon>
    </lineage>
</organism>
<dbReference type="PANTHER" id="PTHR30543">
    <property type="entry name" value="CHROMATE REDUCTASE"/>
    <property type="match status" value="1"/>
</dbReference>